<reference evidence="2 3" key="1">
    <citation type="submission" date="2020-08" db="EMBL/GenBank/DDBJ databases">
        <title>Genomic Encyclopedia of Type Strains, Phase IV (KMG-IV): sequencing the most valuable type-strain genomes for metagenomic binning, comparative biology and taxonomic classification.</title>
        <authorList>
            <person name="Goeker M."/>
        </authorList>
    </citation>
    <scope>NUCLEOTIDE SEQUENCE [LARGE SCALE GENOMIC DNA]</scope>
    <source>
        <strain evidence="2 3">DSM 11490</strain>
    </source>
</reference>
<evidence type="ECO:0000256" key="1">
    <source>
        <dbReference type="SAM" id="SignalP"/>
    </source>
</evidence>
<proteinExistence type="predicted"/>
<feature type="signal peptide" evidence="1">
    <location>
        <begin position="1"/>
        <end position="23"/>
    </location>
</feature>
<dbReference type="RefSeq" id="WP_182555986.1">
    <property type="nucleotide sequence ID" value="NZ_BPRF01000004.1"/>
</dbReference>
<feature type="chain" id="PRO_5041303101" evidence="1">
    <location>
        <begin position="24"/>
        <end position="265"/>
    </location>
</feature>
<sequence>MTSARTLSLILLATVIGPSAARAGPIKDQWAAETSQTRHGRTVRTVVTFSYDGQVRNGRALWLVDVRCETRAPGTGEVSAVTGSGTAMLAQGSWSGNAPPIGDVSVIEPENDLQGGKGRLEVGNPACASGLPTIKRSSEGAAAPTLPKVEPTGRPWMHNGSMVMIDPEAGIIAYRDPRASLRPAVSVGSVLFRGSLKPGGGAHGTAYAFKQGCPPAPYPVRGRYSDHDYTLTLRGAGPVRRGCEVIGYSAQSPHTSLLFTYLLDD</sequence>
<dbReference type="Proteomes" id="UP000543554">
    <property type="component" value="Unassembled WGS sequence"/>
</dbReference>
<name>A0AA40S501_9HYPH</name>
<comment type="caution">
    <text evidence="2">The sequence shown here is derived from an EMBL/GenBank/DDBJ whole genome shotgun (WGS) entry which is preliminary data.</text>
</comment>
<evidence type="ECO:0000313" key="2">
    <source>
        <dbReference type="EMBL" id="MBA8914711.1"/>
    </source>
</evidence>
<accession>A0AA40S501</accession>
<gene>
    <name evidence="2" type="ORF">HNR51_003807</name>
</gene>
<protein>
    <submittedName>
        <fullName evidence="2">Uncharacterized protein</fullName>
    </submittedName>
</protein>
<organism evidence="2 3">
    <name type="scientific">Methylorubrum thiocyanatum</name>
    <dbReference type="NCBI Taxonomy" id="47958"/>
    <lineage>
        <taxon>Bacteria</taxon>
        <taxon>Pseudomonadati</taxon>
        <taxon>Pseudomonadota</taxon>
        <taxon>Alphaproteobacteria</taxon>
        <taxon>Hyphomicrobiales</taxon>
        <taxon>Methylobacteriaceae</taxon>
        <taxon>Methylorubrum</taxon>
    </lineage>
</organism>
<evidence type="ECO:0000313" key="3">
    <source>
        <dbReference type="Proteomes" id="UP000543554"/>
    </source>
</evidence>
<keyword evidence="1" id="KW-0732">Signal</keyword>
<dbReference type="AlphaFoldDB" id="A0AA40S501"/>
<dbReference type="EMBL" id="JACJIB010000007">
    <property type="protein sequence ID" value="MBA8914711.1"/>
    <property type="molecule type" value="Genomic_DNA"/>
</dbReference>
<keyword evidence="3" id="KW-1185">Reference proteome</keyword>